<dbReference type="Pfam" id="PF13923">
    <property type="entry name" value="zf-C3HC4_2"/>
    <property type="match status" value="1"/>
</dbReference>
<keyword evidence="7" id="KW-1185">Reference proteome</keyword>
<dbReference type="AlphaFoldDB" id="M3D1E4"/>
<dbReference type="OrthoDB" id="6105938at2759"/>
<dbReference type="eggNOG" id="KOG2177">
    <property type="taxonomic scope" value="Eukaryota"/>
</dbReference>
<accession>M3D1E4</accession>
<dbReference type="Gene3D" id="3.30.40.10">
    <property type="entry name" value="Zinc/RING finger domain, C3HC4 (zinc finger)"/>
    <property type="match status" value="1"/>
</dbReference>
<dbReference type="RefSeq" id="XP_016758429.1">
    <property type="nucleotide sequence ID" value="XM_016902109.1"/>
</dbReference>
<evidence type="ECO:0000256" key="3">
    <source>
        <dbReference type="ARBA" id="ARBA00022833"/>
    </source>
</evidence>
<keyword evidence="1" id="KW-0479">Metal-binding</keyword>
<organism evidence="6 7">
    <name type="scientific">Sphaerulina musiva (strain SO2202)</name>
    <name type="common">Poplar stem canker fungus</name>
    <name type="synonym">Septoria musiva</name>
    <dbReference type="NCBI Taxonomy" id="692275"/>
    <lineage>
        <taxon>Eukaryota</taxon>
        <taxon>Fungi</taxon>
        <taxon>Dikarya</taxon>
        <taxon>Ascomycota</taxon>
        <taxon>Pezizomycotina</taxon>
        <taxon>Dothideomycetes</taxon>
        <taxon>Dothideomycetidae</taxon>
        <taxon>Mycosphaerellales</taxon>
        <taxon>Mycosphaerellaceae</taxon>
        <taxon>Sphaerulina</taxon>
    </lineage>
</organism>
<feature type="domain" description="RING-type" evidence="5">
    <location>
        <begin position="26"/>
        <end position="64"/>
    </location>
</feature>
<dbReference type="InterPro" id="IPR013083">
    <property type="entry name" value="Znf_RING/FYVE/PHD"/>
</dbReference>
<evidence type="ECO:0000256" key="1">
    <source>
        <dbReference type="ARBA" id="ARBA00022723"/>
    </source>
</evidence>
<gene>
    <name evidence="6" type="ORF">SEPMUDRAFT_12689</name>
</gene>
<dbReference type="PROSITE" id="PS00518">
    <property type="entry name" value="ZF_RING_1"/>
    <property type="match status" value="1"/>
</dbReference>
<evidence type="ECO:0000256" key="4">
    <source>
        <dbReference type="PROSITE-ProRule" id="PRU00175"/>
    </source>
</evidence>
<keyword evidence="3" id="KW-0862">Zinc</keyword>
<dbReference type="PROSITE" id="PS50089">
    <property type="entry name" value="ZF_RING_2"/>
    <property type="match status" value="1"/>
</dbReference>
<reference evidence="6 7" key="1">
    <citation type="journal article" date="2012" name="PLoS Pathog.">
        <title>Diverse lifestyles and strategies of plant pathogenesis encoded in the genomes of eighteen Dothideomycetes fungi.</title>
        <authorList>
            <person name="Ohm R.A."/>
            <person name="Feau N."/>
            <person name="Henrissat B."/>
            <person name="Schoch C.L."/>
            <person name="Horwitz B.A."/>
            <person name="Barry K.W."/>
            <person name="Condon B.J."/>
            <person name="Copeland A.C."/>
            <person name="Dhillon B."/>
            <person name="Glaser F."/>
            <person name="Hesse C.N."/>
            <person name="Kosti I."/>
            <person name="LaButti K."/>
            <person name="Lindquist E.A."/>
            <person name="Lucas S."/>
            <person name="Salamov A.A."/>
            <person name="Bradshaw R.E."/>
            <person name="Ciuffetti L."/>
            <person name="Hamelin R.C."/>
            <person name="Kema G.H.J."/>
            <person name="Lawrence C."/>
            <person name="Scott J.A."/>
            <person name="Spatafora J.W."/>
            <person name="Turgeon B.G."/>
            <person name="de Wit P.J.G.M."/>
            <person name="Zhong S."/>
            <person name="Goodwin S.B."/>
            <person name="Grigoriev I.V."/>
        </authorList>
    </citation>
    <scope>NUCLEOTIDE SEQUENCE [LARGE SCALE GENOMIC DNA]</scope>
    <source>
        <strain evidence="6 7">SO2202</strain>
    </source>
</reference>
<evidence type="ECO:0000256" key="2">
    <source>
        <dbReference type="ARBA" id="ARBA00022771"/>
    </source>
</evidence>
<feature type="non-terminal residue" evidence="6">
    <location>
        <position position="1"/>
    </location>
</feature>
<dbReference type="GeneID" id="27899246"/>
<protein>
    <recommendedName>
        <fullName evidence="5">RING-type domain-containing protein</fullName>
    </recommendedName>
</protein>
<sequence>DEHCHHEQSLRALHTDMDAMRHLITCKMCYRFLYEPYGLSCGHTYCYSCLAQWMCNSKTCPDCRAKVKEQPTPTFLVREMVRVFVAKDELLPDGETKEEHAKMAKEEAELVAKDRANEDVALGGLFRGRFRKGSRFHPVNAFRDESDNVWRCPACMNEVE</sequence>
<keyword evidence="2 4" id="KW-0863">Zinc-finger</keyword>
<evidence type="ECO:0000313" key="7">
    <source>
        <dbReference type="Proteomes" id="UP000016931"/>
    </source>
</evidence>
<dbReference type="SUPFAM" id="SSF57850">
    <property type="entry name" value="RING/U-box"/>
    <property type="match status" value="1"/>
</dbReference>
<dbReference type="PANTHER" id="PTHR23327:SF51">
    <property type="entry name" value="TRANSCRIPTIONAL REGULATOR OF YEAST FORM ADHERENCE 3"/>
    <property type="match status" value="1"/>
</dbReference>
<dbReference type="InterPro" id="IPR001841">
    <property type="entry name" value="Znf_RING"/>
</dbReference>
<dbReference type="GO" id="GO:0008270">
    <property type="term" value="F:zinc ion binding"/>
    <property type="evidence" value="ECO:0007669"/>
    <property type="project" value="UniProtKB-KW"/>
</dbReference>
<feature type="non-terminal residue" evidence="6">
    <location>
        <position position="160"/>
    </location>
</feature>
<dbReference type="HOGENOM" id="CLU_115229_0_0_1"/>
<dbReference type="InterPro" id="IPR017907">
    <property type="entry name" value="Znf_RING_CS"/>
</dbReference>
<dbReference type="Proteomes" id="UP000016931">
    <property type="component" value="Unassembled WGS sequence"/>
</dbReference>
<dbReference type="STRING" id="692275.M3D1E4"/>
<proteinExistence type="predicted"/>
<name>M3D1E4_SPHMS</name>
<dbReference type="EMBL" id="KB456268">
    <property type="protein sequence ID" value="EMF10308.1"/>
    <property type="molecule type" value="Genomic_DNA"/>
</dbReference>
<evidence type="ECO:0000313" key="6">
    <source>
        <dbReference type="EMBL" id="EMF10308.1"/>
    </source>
</evidence>
<dbReference type="OMA" id="CGARIEY"/>
<dbReference type="PANTHER" id="PTHR23327">
    <property type="entry name" value="RING FINGER PROTEIN 127"/>
    <property type="match status" value="1"/>
</dbReference>
<evidence type="ECO:0000259" key="5">
    <source>
        <dbReference type="PROSITE" id="PS50089"/>
    </source>
</evidence>